<feature type="region of interest" description="Disordered" evidence="14">
    <location>
        <begin position="1"/>
        <end position="38"/>
    </location>
</feature>
<feature type="transmembrane region" description="Helical" evidence="15">
    <location>
        <begin position="142"/>
        <end position="164"/>
    </location>
</feature>
<dbReference type="InterPro" id="IPR017972">
    <property type="entry name" value="Cyt_P450_CS"/>
</dbReference>
<dbReference type="Gene3D" id="1.10.630.10">
    <property type="entry name" value="Cytochrome P450"/>
    <property type="match status" value="1"/>
</dbReference>
<gene>
    <name evidence="16" type="ORF">ONZ51_g3963</name>
</gene>
<evidence type="ECO:0000256" key="10">
    <source>
        <dbReference type="ARBA" id="ARBA00023004"/>
    </source>
</evidence>
<keyword evidence="17" id="KW-1185">Reference proteome</keyword>
<name>A0AAD7TWR9_9APHY</name>
<dbReference type="AlphaFoldDB" id="A0AAD7TWR9"/>
<proteinExistence type="inferred from homology"/>
<evidence type="ECO:0000256" key="11">
    <source>
        <dbReference type="ARBA" id="ARBA00023033"/>
    </source>
</evidence>
<evidence type="ECO:0000256" key="3">
    <source>
        <dbReference type="ARBA" id="ARBA00005179"/>
    </source>
</evidence>
<organism evidence="16 17">
    <name type="scientific">Trametes cubensis</name>
    <dbReference type="NCBI Taxonomy" id="1111947"/>
    <lineage>
        <taxon>Eukaryota</taxon>
        <taxon>Fungi</taxon>
        <taxon>Dikarya</taxon>
        <taxon>Basidiomycota</taxon>
        <taxon>Agaricomycotina</taxon>
        <taxon>Agaricomycetes</taxon>
        <taxon>Polyporales</taxon>
        <taxon>Polyporaceae</taxon>
        <taxon>Trametes</taxon>
    </lineage>
</organism>
<evidence type="ECO:0000256" key="8">
    <source>
        <dbReference type="ARBA" id="ARBA00022989"/>
    </source>
</evidence>
<dbReference type="InterPro" id="IPR050364">
    <property type="entry name" value="Cytochrome_P450_fung"/>
</dbReference>
<accession>A0AAD7TWR9</accession>
<evidence type="ECO:0000256" key="14">
    <source>
        <dbReference type="SAM" id="MobiDB-lite"/>
    </source>
</evidence>
<feature type="compositionally biased region" description="Polar residues" evidence="14">
    <location>
        <begin position="14"/>
        <end position="23"/>
    </location>
</feature>
<evidence type="ECO:0000256" key="6">
    <source>
        <dbReference type="ARBA" id="ARBA00022692"/>
    </source>
</evidence>
<keyword evidence="8 15" id="KW-1133">Transmembrane helix</keyword>
<protein>
    <recommendedName>
        <fullName evidence="18">O-methylsterigmatocystin oxidoreductase</fullName>
    </recommendedName>
</protein>
<evidence type="ECO:0000256" key="7">
    <source>
        <dbReference type="ARBA" id="ARBA00022723"/>
    </source>
</evidence>
<comment type="caution">
    <text evidence="16">The sequence shown here is derived from an EMBL/GenBank/DDBJ whole genome shotgun (WGS) entry which is preliminary data.</text>
</comment>
<evidence type="ECO:0000256" key="5">
    <source>
        <dbReference type="ARBA" id="ARBA00022617"/>
    </source>
</evidence>
<keyword evidence="9" id="KW-0560">Oxidoreductase</keyword>
<dbReference type="CDD" id="cd11065">
    <property type="entry name" value="CYP64-like"/>
    <property type="match status" value="1"/>
</dbReference>
<keyword evidence="5 13" id="KW-0349">Heme</keyword>
<feature type="compositionally biased region" description="Basic and acidic residues" evidence="14">
    <location>
        <begin position="66"/>
        <end position="80"/>
    </location>
</feature>
<comment type="cofactor">
    <cofactor evidence="1 13">
        <name>heme</name>
        <dbReference type="ChEBI" id="CHEBI:30413"/>
    </cofactor>
</comment>
<keyword evidence="6 15" id="KW-0812">Transmembrane</keyword>
<dbReference type="Proteomes" id="UP001215151">
    <property type="component" value="Unassembled WGS sequence"/>
</dbReference>
<dbReference type="GO" id="GO:0016020">
    <property type="term" value="C:membrane"/>
    <property type="evidence" value="ECO:0007669"/>
    <property type="project" value="UniProtKB-SubCell"/>
</dbReference>
<comment type="similarity">
    <text evidence="4">Belongs to the cytochrome P450 family.</text>
</comment>
<dbReference type="InterPro" id="IPR036396">
    <property type="entry name" value="Cyt_P450_sf"/>
</dbReference>
<reference evidence="16" key="1">
    <citation type="submission" date="2022-11" db="EMBL/GenBank/DDBJ databases">
        <title>Genome Sequence of Cubamyces cubensis.</title>
        <authorList>
            <person name="Buettner E."/>
        </authorList>
    </citation>
    <scope>NUCLEOTIDE SEQUENCE</scope>
    <source>
        <strain evidence="16">MPL-01</strain>
    </source>
</reference>
<dbReference type="PROSITE" id="PS00086">
    <property type="entry name" value="CYTOCHROME_P450"/>
    <property type="match status" value="1"/>
</dbReference>
<dbReference type="GO" id="GO:0004497">
    <property type="term" value="F:monooxygenase activity"/>
    <property type="evidence" value="ECO:0007669"/>
    <property type="project" value="UniProtKB-KW"/>
</dbReference>
<evidence type="ECO:0008006" key="18">
    <source>
        <dbReference type="Google" id="ProtNLM"/>
    </source>
</evidence>
<keyword evidence="10 13" id="KW-0408">Iron</keyword>
<evidence type="ECO:0000256" key="1">
    <source>
        <dbReference type="ARBA" id="ARBA00001971"/>
    </source>
</evidence>
<keyword evidence="11" id="KW-0503">Monooxygenase</keyword>
<comment type="subcellular location">
    <subcellularLocation>
        <location evidence="2">Membrane</location>
        <topology evidence="2">Single-pass membrane protein</topology>
    </subcellularLocation>
</comment>
<feature type="region of interest" description="Disordered" evidence="14">
    <location>
        <begin position="54"/>
        <end position="80"/>
    </location>
</feature>
<dbReference type="EMBL" id="JAPEVG010000073">
    <property type="protein sequence ID" value="KAJ8487796.1"/>
    <property type="molecule type" value="Genomic_DNA"/>
</dbReference>
<dbReference type="GO" id="GO:0016705">
    <property type="term" value="F:oxidoreductase activity, acting on paired donors, with incorporation or reduction of molecular oxygen"/>
    <property type="evidence" value="ECO:0007669"/>
    <property type="project" value="InterPro"/>
</dbReference>
<dbReference type="SUPFAM" id="SSF48264">
    <property type="entry name" value="Cytochrome P450"/>
    <property type="match status" value="1"/>
</dbReference>
<evidence type="ECO:0000256" key="13">
    <source>
        <dbReference type="PIRSR" id="PIRSR602401-1"/>
    </source>
</evidence>
<comment type="pathway">
    <text evidence="3">Secondary metabolite biosynthesis.</text>
</comment>
<keyword evidence="12 15" id="KW-0472">Membrane</keyword>
<dbReference type="PRINTS" id="PR00463">
    <property type="entry name" value="EP450I"/>
</dbReference>
<evidence type="ECO:0000256" key="12">
    <source>
        <dbReference type="ARBA" id="ARBA00023136"/>
    </source>
</evidence>
<dbReference type="InterPro" id="IPR002401">
    <property type="entry name" value="Cyt_P450_E_grp-I"/>
</dbReference>
<evidence type="ECO:0000313" key="16">
    <source>
        <dbReference type="EMBL" id="KAJ8487796.1"/>
    </source>
</evidence>
<evidence type="ECO:0000256" key="4">
    <source>
        <dbReference type="ARBA" id="ARBA00010617"/>
    </source>
</evidence>
<dbReference type="GO" id="GO:0020037">
    <property type="term" value="F:heme binding"/>
    <property type="evidence" value="ECO:0007669"/>
    <property type="project" value="InterPro"/>
</dbReference>
<dbReference type="GO" id="GO:0005506">
    <property type="term" value="F:iron ion binding"/>
    <property type="evidence" value="ECO:0007669"/>
    <property type="project" value="InterPro"/>
</dbReference>
<dbReference type="PANTHER" id="PTHR46300:SF7">
    <property type="entry name" value="P450, PUTATIVE (EUROFUNG)-RELATED"/>
    <property type="match status" value="1"/>
</dbReference>
<sequence>MASDRSPLLRATSRLPSTTTRRGTSLPAEQKQAWTRSREARNLLATGISSGIDFDTLEPGAGRGTSRPDCDGSGREKNSHRLWDSEREAGEMASYVPGPASQRASGKQENARVCQLKFVRGLGGRAYMREPARRDGISLPPLLLFFRTLWAWAVVAVTFVWLGLQQKSKRLALPPGPKGLPLIGNLRDLTLTGLWLEARKWAQQHGELVYLHVFGQGLLFVNSYEAAVDLLEKRGAIYSDKPKMVMAGELCGCENMIGLTPYGDRLRRQRKLMLQALGQNRIQEYHPLLEIQTHNLLQGILNNPDDSQSIIRRYTGGLTLLIVYGYRVLSNTDQLLEMADESLELLSNHIAAAGKVWFVDLIPALKHIPSWFPGAGFKRNAAVWKQKMEAFVNVPYDYTKAQMRQGTAVPCYVSMLLDDAALENKEQTVDNQRDFDIRWTANSLYAGEHSARSICAPSFDTTISAISHFFLAMLQHPEILEKAQKELDAVVGNSRLPTFSDRPNLPYVNAIVNETLRLASPVPLGLPRRITEDNVYKNMYIPKGTLVFGNNYNMARNEAIFPNPDEFDPERYLEEDIDEATAKLRDPRNYVFGFGRRRCPGASMIDSSLWVAIASMLASFDIRKAVDEFGNVVEPEVVYDNSVFTCVPTSPLPFTHPAQGSIALVRACPLWHPVRASRARPAALAPCAAGACKPTGGCGRGGSDQFIGTLKPFKYDIRPRSQQAVKVILEAKGLSD</sequence>
<dbReference type="Pfam" id="PF00067">
    <property type="entry name" value="p450"/>
    <property type="match status" value="1"/>
</dbReference>
<evidence type="ECO:0000256" key="2">
    <source>
        <dbReference type="ARBA" id="ARBA00004167"/>
    </source>
</evidence>
<evidence type="ECO:0000256" key="15">
    <source>
        <dbReference type="SAM" id="Phobius"/>
    </source>
</evidence>
<evidence type="ECO:0000256" key="9">
    <source>
        <dbReference type="ARBA" id="ARBA00023002"/>
    </source>
</evidence>
<dbReference type="InterPro" id="IPR001128">
    <property type="entry name" value="Cyt_P450"/>
</dbReference>
<dbReference type="PANTHER" id="PTHR46300">
    <property type="entry name" value="P450, PUTATIVE (EUROFUNG)-RELATED-RELATED"/>
    <property type="match status" value="1"/>
</dbReference>
<evidence type="ECO:0000313" key="17">
    <source>
        <dbReference type="Proteomes" id="UP001215151"/>
    </source>
</evidence>
<keyword evidence="7 13" id="KW-0479">Metal-binding</keyword>
<feature type="binding site" description="axial binding residue" evidence="13">
    <location>
        <position position="599"/>
    </location>
    <ligand>
        <name>heme</name>
        <dbReference type="ChEBI" id="CHEBI:30413"/>
    </ligand>
    <ligandPart>
        <name>Fe</name>
        <dbReference type="ChEBI" id="CHEBI:18248"/>
    </ligandPart>
</feature>